<organism evidence="4 5">
    <name type="scientific">Ficus carica</name>
    <name type="common">Common fig</name>
    <dbReference type="NCBI Taxonomy" id="3494"/>
    <lineage>
        <taxon>Eukaryota</taxon>
        <taxon>Viridiplantae</taxon>
        <taxon>Streptophyta</taxon>
        <taxon>Embryophyta</taxon>
        <taxon>Tracheophyta</taxon>
        <taxon>Spermatophyta</taxon>
        <taxon>Magnoliopsida</taxon>
        <taxon>eudicotyledons</taxon>
        <taxon>Gunneridae</taxon>
        <taxon>Pentapetalae</taxon>
        <taxon>rosids</taxon>
        <taxon>fabids</taxon>
        <taxon>Rosales</taxon>
        <taxon>Moraceae</taxon>
        <taxon>Ficeae</taxon>
        <taxon>Ficus</taxon>
    </lineage>
</organism>
<evidence type="ECO:0000313" key="3">
    <source>
        <dbReference type="EMBL" id="GMN68571.1"/>
    </source>
</evidence>
<protein>
    <submittedName>
        <fullName evidence="4">Uncharacterized protein</fullName>
    </submittedName>
</protein>
<dbReference type="Proteomes" id="UP001187192">
    <property type="component" value="Unassembled WGS sequence"/>
</dbReference>
<accession>A0AA88E5X8</accession>
<gene>
    <name evidence="1" type="ORF">TIFTF001_037621</name>
    <name evidence="2" type="ORF">TIFTF001_037624</name>
    <name evidence="3" type="ORF">TIFTF001_037626</name>
    <name evidence="4" type="ORF">TIFTF001_037629</name>
</gene>
<dbReference type="EMBL" id="BTGU01000646">
    <property type="protein sequence ID" value="GMN68571.1"/>
    <property type="molecule type" value="Genomic_DNA"/>
</dbReference>
<proteinExistence type="predicted"/>
<comment type="caution">
    <text evidence="4">The sequence shown here is derived from an EMBL/GenBank/DDBJ whole genome shotgun (WGS) entry which is preliminary data.</text>
</comment>
<name>A0AA88E5X8_FICCA</name>
<evidence type="ECO:0000313" key="4">
    <source>
        <dbReference type="EMBL" id="GMN68574.1"/>
    </source>
</evidence>
<evidence type="ECO:0000313" key="5">
    <source>
        <dbReference type="Proteomes" id="UP001187192"/>
    </source>
</evidence>
<evidence type="ECO:0000313" key="1">
    <source>
        <dbReference type="EMBL" id="GMN68565.1"/>
    </source>
</evidence>
<sequence length="194" mass="21378">MATLVADVGLHGARAIRTFEAIGDLPGGDRDVDVAAVAEGLSPSDYLLLFDDNFLDSTNLDNFLGFFDFIEHLKDGGSVARGDHGGAPADHCPSAFVLVRKQLLNVFCDEVDILRLRLVDEQALDAGPELRYDAAVFASLRRLPHPDVLNAFVLEHRVVLEGCHLLSYILDQLGVFSSDKEDDLLLPDLFFFFF</sequence>
<reference evidence="4" key="1">
    <citation type="submission" date="2023-07" db="EMBL/GenBank/DDBJ databases">
        <title>draft genome sequence of fig (Ficus carica).</title>
        <authorList>
            <person name="Takahashi T."/>
            <person name="Nishimura K."/>
        </authorList>
    </citation>
    <scope>NUCLEOTIDE SEQUENCE</scope>
</reference>
<dbReference type="EMBL" id="BTGU01000645">
    <property type="protein sequence ID" value="GMN68568.1"/>
    <property type="molecule type" value="Genomic_DNA"/>
</dbReference>
<evidence type="ECO:0000313" key="2">
    <source>
        <dbReference type="EMBL" id="GMN68568.1"/>
    </source>
</evidence>
<dbReference type="EMBL" id="BTGU01000644">
    <property type="protein sequence ID" value="GMN68565.1"/>
    <property type="molecule type" value="Genomic_DNA"/>
</dbReference>
<keyword evidence="5" id="KW-1185">Reference proteome</keyword>
<dbReference type="EMBL" id="BTGU01000647">
    <property type="protein sequence ID" value="GMN68574.1"/>
    <property type="molecule type" value="Genomic_DNA"/>
</dbReference>
<dbReference type="AlphaFoldDB" id="A0AA88E5X8"/>